<keyword evidence="3" id="KW-1185">Reference proteome</keyword>
<proteinExistence type="predicted"/>
<dbReference type="EMBL" id="LXQA010250510">
    <property type="protein sequence ID" value="MCI37970.1"/>
    <property type="molecule type" value="Genomic_DNA"/>
</dbReference>
<evidence type="ECO:0000313" key="3">
    <source>
        <dbReference type="Proteomes" id="UP000265520"/>
    </source>
</evidence>
<dbReference type="Proteomes" id="UP000265520">
    <property type="component" value="Unassembled WGS sequence"/>
</dbReference>
<evidence type="ECO:0000256" key="1">
    <source>
        <dbReference type="SAM" id="MobiDB-lite"/>
    </source>
</evidence>
<feature type="region of interest" description="Disordered" evidence="1">
    <location>
        <begin position="1"/>
        <end position="25"/>
    </location>
</feature>
<sequence length="41" mass="4792">MEEEKMNKLSHGGDGGGQQQRVLPPMRGRIKRHIFFFIVHE</sequence>
<protein>
    <submittedName>
        <fullName evidence="2">Uncharacterized protein</fullName>
    </submittedName>
</protein>
<evidence type="ECO:0000313" key="2">
    <source>
        <dbReference type="EMBL" id="MCI37970.1"/>
    </source>
</evidence>
<name>A0A392RQB8_9FABA</name>
<reference evidence="2 3" key="1">
    <citation type="journal article" date="2018" name="Front. Plant Sci.">
        <title>Red Clover (Trifolium pratense) and Zigzag Clover (T. medium) - A Picture of Genomic Similarities and Differences.</title>
        <authorList>
            <person name="Dluhosova J."/>
            <person name="Istvanek J."/>
            <person name="Nedelnik J."/>
            <person name="Repkova J."/>
        </authorList>
    </citation>
    <scope>NUCLEOTIDE SEQUENCE [LARGE SCALE GENOMIC DNA]</scope>
    <source>
        <strain evidence="3">cv. 10/8</strain>
        <tissue evidence="2">Leaf</tissue>
    </source>
</reference>
<feature type="non-terminal residue" evidence="2">
    <location>
        <position position="41"/>
    </location>
</feature>
<accession>A0A392RQB8</accession>
<dbReference type="AlphaFoldDB" id="A0A392RQB8"/>
<organism evidence="2 3">
    <name type="scientific">Trifolium medium</name>
    <dbReference type="NCBI Taxonomy" id="97028"/>
    <lineage>
        <taxon>Eukaryota</taxon>
        <taxon>Viridiplantae</taxon>
        <taxon>Streptophyta</taxon>
        <taxon>Embryophyta</taxon>
        <taxon>Tracheophyta</taxon>
        <taxon>Spermatophyta</taxon>
        <taxon>Magnoliopsida</taxon>
        <taxon>eudicotyledons</taxon>
        <taxon>Gunneridae</taxon>
        <taxon>Pentapetalae</taxon>
        <taxon>rosids</taxon>
        <taxon>fabids</taxon>
        <taxon>Fabales</taxon>
        <taxon>Fabaceae</taxon>
        <taxon>Papilionoideae</taxon>
        <taxon>50 kb inversion clade</taxon>
        <taxon>NPAAA clade</taxon>
        <taxon>Hologalegina</taxon>
        <taxon>IRL clade</taxon>
        <taxon>Trifolieae</taxon>
        <taxon>Trifolium</taxon>
    </lineage>
</organism>
<comment type="caution">
    <text evidence="2">The sequence shown here is derived from an EMBL/GenBank/DDBJ whole genome shotgun (WGS) entry which is preliminary data.</text>
</comment>